<evidence type="ECO:0000313" key="2">
    <source>
        <dbReference type="EMBL" id="MDQ0419531.1"/>
    </source>
</evidence>
<accession>A0ABU0G2I8</accession>
<gene>
    <name evidence="2" type="ORF">J2045_000541</name>
</gene>
<proteinExistence type="predicted"/>
<dbReference type="SUPFAM" id="SSF56935">
    <property type="entry name" value="Porins"/>
    <property type="match status" value="1"/>
</dbReference>
<evidence type="ECO:0000313" key="3">
    <source>
        <dbReference type="Proteomes" id="UP001238496"/>
    </source>
</evidence>
<evidence type="ECO:0000256" key="1">
    <source>
        <dbReference type="SAM" id="SignalP"/>
    </source>
</evidence>
<feature type="signal peptide" evidence="1">
    <location>
        <begin position="1"/>
        <end position="26"/>
    </location>
</feature>
<dbReference type="InterPro" id="IPR025737">
    <property type="entry name" value="FApF"/>
</dbReference>
<evidence type="ECO:0008006" key="4">
    <source>
        <dbReference type="Google" id="ProtNLM"/>
    </source>
</evidence>
<sequence length="299" mass="32551">MGVANSLKCLALGTLMAGVGVNVAGAAENGNTQYAPGSPQFFAGQIPPYPGLYFLSQTSHFKADQTNDGDGDAQPFDFDVRAIAETMRFLYVSDVEFAGAKVWGQLVVPLVHLDLTVPSQSDTSFGLGDVVGAVGLAWYLDQKQTFIFGVDVAMPTGRYDENDFPNIGLNHWSFQPTLGYHYFDPQGFEFGATARVIFNTENPDTDYRTGNELVVDYAIGWNFDKIRVGAVGYYLQQLTDDTGPTAPADGKRGKAFAIGPSLTYSFNPALQVSASWQHDVFAENRAQGDTIWVNFATKF</sequence>
<keyword evidence="1" id="KW-0732">Signal</keyword>
<reference evidence="2 3" key="1">
    <citation type="submission" date="2023-07" db="EMBL/GenBank/DDBJ databases">
        <title>Genomic Encyclopedia of Type Strains, Phase IV (KMG-IV): sequencing the most valuable type-strain genomes for metagenomic binning, comparative biology and taxonomic classification.</title>
        <authorList>
            <person name="Goeker M."/>
        </authorList>
    </citation>
    <scope>NUCLEOTIDE SEQUENCE [LARGE SCALE GENOMIC DNA]</scope>
    <source>
        <strain evidence="2 3">DSM 1111</strain>
    </source>
</reference>
<organism evidence="2 3">
    <name type="scientific">Peteryoungia aggregata LMG 23059</name>
    <dbReference type="NCBI Taxonomy" id="1368425"/>
    <lineage>
        <taxon>Bacteria</taxon>
        <taxon>Pseudomonadati</taxon>
        <taxon>Pseudomonadota</taxon>
        <taxon>Alphaproteobacteria</taxon>
        <taxon>Hyphomicrobiales</taxon>
        <taxon>Rhizobiaceae</taxon>
        <taxon>Peteryoungia</taxon>
    </lineage>
</organism>
<name>A0ABU0G2I8_9HYPH</name>
<feature type="chain" id="PRO_5045999181" description="Phenol degradation protein meta" evidence="1">
    <location>
        <begin position="27"/>
        <end position="299"/>
    </location>
</feature>
<dbReference type="Pfam" id="PF13557">
    <property type="entry name" value="Phenol_MetA_deg"/>
    <property type="match status" value="1"/>
</dbReference>
<keyword evidence="3" id="KW-1185">Reference proteome</keyword>
<protein>
    <recommendedName>
        <fullName evidence="4">Phenol degradation protein meta</fullName>
    </recommendedName>
</protein>
<dbReference type="EMBL" id="JAUSUW010000001">
    <property type="protein sequence ID" value="MDQ0419531.1"/>
    <property type="molecule type" value="Genomic_DNA"/>
</dbReference>
<dbReference type="Proteomes" id="UP001238496">
    <property type="component" value="Unassembled WGS sequence"/>
</dbReference>
<dbReference type="RefSeq" id="WP_307369122.1">
    <property type="nucleotide sequence ID" value="NZ_JAUSUW010000001.1"/>
</dbReference>
<comment type="caution">
    <text evidence="2">The sequence shown here is derived from an EMBL/GenBank/DDBJ whole genome shotgun (WGS) entry which is preliminary data.</text>
</comment>